<feature type="compositionally biased region" description="Low complexity" evidence="2">
    <location>
        <begin position="219"/>
        <end position="238"/>
    </location>
</feature>
<evidence type="ECO:0000256" key="1">
    <source>
        <dbReference type="SAM" id="Coils"/>
    </source>
</evidence>
<feature type="compositionally biased region" description="Polar residues" evidence="2">
    <location>
        <begin position="288"/>
        <end position="312"/>
    </location>
</feature>
<reference evidence="3" key="2">
    <citation type="submission" date="2023-06" db="EMBL/GenBank/DDBJ databases">
        <authorList>
            <consortium name="Lawrence Berkeley National Laboratory"/>
            <person name="Haridas S."/>
            <person name="Hensen N."/>
            <person name="Bonometti L."/>
            <person name="Westerberg I."/>
            <person name="Brannstrom I.O."/>
            <person name="Guillou S."/>
            <person name="Cros-Aarteil S."/>
            <person name="Calhoun S."/>
            <person name="Kuo A."/>
            <person name="Mondo S."/>
            <person name="Pangilinan J."/>
            <person name="Riley R."/>
            <person name="LaButti K."/>
            <person name="Andreopoulos B."/>
            <person name="Lipzen A."/>
            <person name="Chen C."/>
            <person name="Yanf M."/>
            <person name="Daum C."/>
            <person name="Ng V."/>
            <person name="Clum A."/>
            <person name="Steindorff A."/>
            <person name="Ohm R."/>
            <person name="Martin F."/>
            <person name="Silar P."/>
            <person name="Natvig D."/>
            <person name="Lalanne C."/>
            <person name="Gautier V."/>
            <person name="Ament-velasquez S.L."/>
            <person name="Kruys A."/>
            <person name="Hutchinson M.I."/>
            <person name="Powell A.J."/>
            <person name="Barry K."/>
            <person name="Miller A.N."/>
            <person name="Grigoriev I.V."/>
            <person name="Debuchy R."/>
            <person name="Gladieux P."/>
            <person name="Thoren M.H."/>
            <person name="Johannesson H."/>
        </authorList>
    </citation>
    <scope>NUCLEOTIDE SEQUENCE</scope>
    <source>
        <strain evidence="3">CBS 232.78</strain>
    </source>
</reference>
<feature type="compositionally biased region" description="Polar residues" evidence="2">
    <location>
        <begin position="455"/>
        <end position="466"/>
    </location>
</feature>
<feature type="compositionally biased region" description="Low complexity" evidence="2">
    <location>
        <begin position="123"/>
        <end position="146"/>
    </location>
</feature>
<feature type="region of interest" description="Disordered" evidence="2">
    <location>
        <begin position="448"/>
        <end position="584"/>
    </location>
</feature>
<feature type="region of interest" description="Disordered" evidence="2">
    <location>
        <begin position="796"/>
        <end position="858"/>
    </location>
</feature>
<feature type="compositionally biased region" description="Basic residues" evidence="2">
    <location>
        <begin position="471"/>
        <end position="482"/>
    </location>
</feature>
<dbReference type="Proteomes" id="UP001285441">
    <property type="component" value="Unassembled WGS sequence"/>
</dbReference>
<feature type="region of interest" description="Disordered" evidence="2">
    <location>
        <begin position="112"/>
        <end position="148"/>
    </location>
</feature>
<gene>
    <name evidence="3" type="ORF">B0H63DRAFT_465791</name>
</gene>
<feature type="region of interest" description="Disordered" evidence="2">
    <location>
        <begin position="720"/>
        <end position="757"/>
    </location>
</feature>
<feature type="compositionally biased region" description="Basic and acidic residues" evidence="2">
    <location>
        <begin position="679"/>
        <end position="693"/>
    </location>
</feature>
<organism evidence="3 4">
    <name type="scientific">Podospora didyma</name>
    <dbReference type="NCBI Taxonomy" id="330526"/>
    <lineage>
        <taxon>Eukaryota</taxon>
        <taxon>Fungi</taxon>
        <taxon>Dikarya</taxon>
        <taxon>Ascomycota</taxon>
        <taxon>Pezizomycotina</taxon>
        <taxon>Sordariomycetes</taxon>
        <taxon>Sordariomycetidae</taxon>
        <taxon>Sordariales</taxon>
        <taxon>Podosporaceae</taxon>
        <taxon>Podospora</taxon>
    </lineage>
</organism>
<accession>A0AAE0NZG2</accession>
<feature type="compositionally biased region" description="Basic and acidic residues" evidence="2">
    <location>
        <begin position="557"/>
        <end position="576"/>
    </location>
</feature>
<sequence>MAQGAQGGAAVMAARASSGNNSLLSTLVPGQISEARQYEKLMRFHDEVVGGLHPRIKPAHLPGKPAQGGGGGGQPPVFNVPIPTAPAAMQRAAKGVPVNGDRRAHNNFQSFQANLQRPPVNTAPSLPGLGGPSSPASGPSRPFGFGKPEINPVLLEKSDDLIKAELQLHRQRLERGLKEQMEQRRASHKASLQASEQLAEFDIADVLARALVLVQAASAPSTDDTAAQASANDSASGDSFDDNTFYSSQVDTPQSHQISRVPIQNESDDEQMRDGSPYEPELDPEPTIGNSQVQPATGPSQNLFGPSLIQHQPIPTTSIPAVALPQARNAELPGLSREASGANQGLRPPLANETSGSRGSVVGSGMESRSEESGNTGREQADRRDLARVNERLLNQALSRVDSPVVRAHDLSPVAPQPAHVSPLATARQSRLVSTDTVVHRATPAQVAALRMQPSAVSSPDSSPQGSRGAEKKKGKKKKRKAAQLAAEAAAVASAASPYIKPEPRSASPMIAPSYDRPNKRQRQSQNQNTQFNGEQRYGQPTESEDGYQERYPPPNTHREERVVDYVREDEMRPRNDTQPLLIASQRYERVYYDGTRPAPPPAPGSPGAYSTRYVNREVRNDDGRQAPSSPRVYPTQYVSREVRTVRPVSHAVESSFGDSTTYYGDARTASRMSTRPPVYRERSQSLGAHERPSPAMPPPQAAPTRIIVDAFGREYLEPPRSATTLRDGLAPESRGADPERIYERVPPPRSISRRPDIFEDDGVKYRPASPAYAAHRRVVTQPEFAVSDRIYRERGQPDHSMAPPATPASEFLPPGTRILESRHTGESQGGYIVRSASTRPTEPPRGYTTRPVEPVRYDGAAGYDTRTAEEPPRDYYAVRAGSVRPTDGVRYEIPVAYERRIGDEREYTAIRSASVRPAEPIRYEIARDYGSRLSSTRPSELPVHDYTASGHRDQRDMQPLAPISASRAYSVLPPDAPQGQAVRRDYSVQPLGEQQRFYGRPPPLLNDEVIFLDRPPRELYR</sequence>
<evidence type="ECO:0000313" key="4">
    <source>
        <dbReference type="Proteomes" id="UP001285441"/>
    </source>
</evidence>
<feature type="region of interest" description="Disordered" evidence="2">
    <location>
        <begin position="337"/>
        <end position="385"/>
    </location>
</feature>
<proteinExistence type="predicted"/>
<feature type="compositionally biased region" description="Low complexity" evidence="2">
    <location>
        <begin position="355"/>
        <end position="367"/>
    </location>
</feature>
<protein>
    <submittedName>
        <fullName evidence="3">Uncharacterized protein</fullName>
    </submittedName>
</protein>
<name>A0AAE0NZG2_9PEZI</name>
<feature type="compositionally biased region" description="Polar residues" evidence="2">
    <location>
        <begin position="244"/>
        <end position="265"/>
    </location>
</feature>
<reference evidence="3" key="1">
    <citation type="journal article" date="2023" name="Mol. Phylogenet. Evol.">
        <title>Genome-scale phylogeny and comparative genomics of the fungal order Sordariales.</title>
        <authorList>
            <person name="Hensen N."/>
            <person name="Bonometti L."/>
            <person name="Westerberg I."/>
            <person name="Brannstrom I.O."/>
            <person name="Guillou S."/>
            <person name="Cros-Aarteil S."/>
            <person name="Calhoun S."/>
            <person name="Haridas S."/>
            <person name="Kuo A."/>
            <person name="Mondo S."/>
            <person name="Pangilinan J."/>
            <person name="Riley R."/>
            <person name="LaButti K."/>
            <person name="Andreopoulos B."/>
            <person name="Lipzen A."/>
            <person name="Chen C."/>
            <person name="Yan M."/>
            <person name="Daum C."/>
            <person name="Ng V."/>
            <person name="Clum A."/>
            <person name="Steindorff A."/>
            <person name="Ohm R.A."/>
            <person name="Martin F."/>
            <person name="Silar P."/>
            <person name="Natvig D.O."/>
            <person name="Lalanne C."/>
            <person name="Gautier V."/>
            <person name="Ament-Velasquez S.L."/>
            <person name="Kruys A."/>
            <person name="Hutchinson M.I."/>
            <person name="Powell A.J."/>
            <person name="Barry K."/>
            <person name="Miller A.N."/>
            <person name="Grigoriev I.V."/>
            <person name="Debuchy R."/>
            <person name="Gladieux P."/>
            <person name="Hiltunen Thoren M."/>
            <person name="Johannesson H."/>
        </authorList>
    </citation>
    <scope>NUCLEOTIDE SEQUENCE</scope>
    <source>
        <strain evidence="3">CBS 232.78</strain>
    </source>
</reference>
<keyword evidence="4" id="KW-1185">Reference proteome</keyword>
<keyword evidence="1" id="KW-0175">Coiled coil</keyword>
<comment type="caution">
    <text evidence="3">The sequence shown here is derived from an EMBL/GenBank/DDBJ whole genome shotgun (WGS) entry which is preliminary data.</text>
</comment>
<feature type="compositionally biased region" description="Low complexity" evidence="2">
    <location>
        <begin position="483"/>
        <end position="496"/>
    </location>
</feature>
<dbReference type="EMBL" id="JAULSW010000002">
    <property type="protein sequence ID" value="KAK3390496.1"/>
    <property type="molecule type" value="Genomic_DNA"/>
</dbReference>
<feature type="compositionally biased region" description="Polar residues" evidence="2">
    <location>
        <begin position="524"/>
        <end position="542"/>
    </location>
</feature>
<dbReference type="AlphaFoldDB" id="A0AAE0NZG2"/>
<feature type="region of interest" description="Disordered" evidence="2">
    <location>
        <begin position="219"/>
        <end position="312"/>
    </location>
</feature>
<evidence type="ECO:0000313" key="3">
    <source>
        <dbReference type="EMBL" id="KAK3390496.1"/>
    </source>
</evidence>
<evidence type="ECO:0000256" key="2">
    <source>
        <dbReference type="SAM" id="MobiDB-lite"/>
    </source>
</evidence>
<feature type="region of interest" description="Disordered" evidence="2">
    <location>
        <begin position="671"/>
        <end position="703"/>
    </location>
</feature>
<feature type="coiled-coil region" evidence="1">
    <location>
        <begin position="163"/>
        <end position="198"/>
    </location>
</feature>
<feature type="compositionally biased region" description="Basic and acidic residues" evidence="2">
    <location>
        <begin position="735"/>
        <end position="744"/>
    </location>
</feature>